<evidence type="ECO:0000256" key="1">
    <source>
        <dbReference type="SAM" id="Coils"/>
    </source>
</evidence>
<accession>A0A1F8F1E2</accession>
<feature type="coiled-coil region" evidence="1">
    <location>
        <begin position="90"/>
        <end position="117"/>
    </location>
</feature>
<dbReference type="Pfam" id="PF01371">
    <property type="entry name" value="Trp_repressor"/>
    <property type="match status" value="1"/>
</dbReference>
<reference evidence="2 3" key="1">
    <citation type="journal article" date="2016" name="Nat. Commun.">
        <title>Thousands of microbial genomes shed light on interconnected biogeochemical processes in an aquifer system.</title>
        <authorList>
            <person name="Anantharaman K."/>
            <person name="Brown C.T."/>
            <person name="Hug L.A."/>
            <person name="Sharon I."/>
            <person name="Castelle C.J."/>
            <person name="Probst A.J."/>
            <person name="Thomas B.C."/>
            <person name="Singh A."/>
            <person name="Wilkins M.J."/>
            <person name="Karaoz U."/>
            <person name="Brodie E.L."/>
            <person name="Williams K.H."/>
            <person name="Hubbard S.S."/>
            <person name="Banfield J.F."/>
        </authorList>
    </citation>
    <scope>NUCLEOTIDE SEQUENCE [LARGE SCALE GENOMIC DNA]</scope>
</reference>
<sequence length="149" mass="18005">MKVKPKTLSKKDKIRYLDALYTATSSLKSRDDMKKFLRDLLTESERIMVGRRIVIASKLLKKESYDDIIFDLKVGADTIFRVHKWLKDEVKGYEKAIEKFEKIVKDREEKFNRKRKEIDDYYMNPFGRLKKRYPLHFLLYNLFDKAKNK</sequence>
<gene>
    <name evidence="2" type="ORF">A3B86_03360</name>
</gene>
<dbReference type="Proteomes" id="UP000176834">
    <property type="component" value="Unassembled WGS sequence"/>
</dbReference>
<evidence type="ECO:0008006" key="4">
    <source>
        <dbReference type="Google" id="ProtNLM"/>
    </source>
</evidence>
<organism evidence="2 3">
    <name type="scientific">Candidatus Yanofskybacteria bacterium RIFCSPHIGHO2_02_FULL_38_22b</name>
    <dbReference type="NCBI Taxonomy" id="1802673"/>
    <lineage>
        <taxon>Bacteria</taxon>
        <taxon>Candidatus Yanofskyibacteriota</taxon>
    </lineage>
</organism>
<protein>
    <recommendedName>
        <fullName evidence="4">TrpR like protein, YerC/YecD</fullName>
    </recommendedName>
</protein>
<dbReference type="EMBL" id="MGJN01000012">
    <property type="protein sequence ID" value="OGN06961.1"/>
    <property type="molecule type" value="Genomic_DNA"/>
</dbReference>
<dbReference type="AlphaFoldDB" id="A0A1F8F1E2"/>
<evidence type="ECO:0000313" key="3">
    <source>
        <dbReference type="Proteomes" id="UP000176834"/>
    </source>
</evidence>
<dbReference type="Gene3D" id="1.10.1270.10">
    <property type="entry name" value="TrpR-like"/>
    <property type="match status" value="1"/>
</dbReference>
<keyword evidence="1" id="KW-0175">Coiled coil</keyword>
<proteinExistence type="predicted"/>
<dbReference type="GO" id="GO:0003700">
    <property type="term" value="F:DNA-binding transcription factor activity"/>
    <property type="evidence" value="ECO:0007669"/>
    <property type="project" value="InterPro"/>
</dbReference>
<dbReference type="InterPro" id="IPR000831">
    <property type="entry name" value="Trp_repress"/>
</dbReference>
<evidence type="ECO:0000313" key="2">
    <source>
        <dbReference type="EMBL" id="OGN06961.1"/>
    </source>
</evidence>
<dbReference type="SUPFAM" id="SSF48295">
    <property type="entry name" value="TrpR-like"/>
    <property type="match status" value="1"/>
</dbReference>
<dbReference type="GO" id="GO:0043565">
    <property type="term" value="F:sequence-specific DNA binding"/>
    <property type="evidence" value="ECO:0007669"/>
    <property type="project" value="InterPro"/>
</dbReference>
<comment type="caution">
    <text evidence="2">The sequence shown here is derived from an EMBL/GenBank/DDBJ whole genome shotgun (WGS) entry which is preliminary data.</text>
</comment>
<name>A0A1F8F1E2_9BACT</name>
<dbReference type="InterPro" id="IPR010921">
    <property type="entry name" value="Trp_repressor/repl_initiator"/>
</dbReference>
<dbReference type="InterPro" id="IPR038116">
    <property type="entry name" value="TrpR-like_sf"/>
</dbReference>